<dbReference type="InterPro" id="IPR016102">
    <property type="entry name" value="Succinyl-CoA_synth-like"/>
</dbReference>
<evidence type="ECO:0000256" key="2">
    <source>
        <dbReference type="ARBA" id="ARBA00022598"/>
    </source>
</evidence>
<comment type="caution">
    <text evidence="9">The sequence shown here is derived from an EMBL/GenBank/DDBJ whole genome shotgun (WGS) entry which is preliminary data.</text>
</comment>
<evidence type="ECO:0000256" key="6">
    <source>
        <dbReference type="RuleBase" id="RU000677"/>
    </source>
</evidence>
<evidence type="ECO:0000256" key="4">
    <source>
        <dbReference type="HAMAP-Rule" id="MF_01988"/>
    </source>
</evidence>
<feature type="binding site" evidence="4">
    <location>
        <begin position="96"/>
        <end position="98"/>
    </location>
    <ligand>
        <name>CoA</name>
        <dbReference type="ChEBI" id="CHEBI:57287"/>
    </ligand>
</feature>
<dbReference type="GO" id="GO:0006099">
    <property type="term" value="P:tricarboxylic acid cycle"/>
    <property type="evidence" value="ECO:0007669"/>
    <property type="project" value="UniProtKB-UniRule"/>
</dbReference>
<comment type="function">
    <text evidence="4 7">Succinyl-CoA synthetase functions in the citric acid cycle (TCA), coupling the hydrolysis of succinyl-CoA to the synthesis of either ATP or GTP and thus represents the only step of substrate-level phosphorylation in the TCA. The alpha subunit of the enzyme binds the substrates coenzyme A and phosphate, while succinate binding and nucleotide specificity is provided by the beta subunit.</text>
</comment>
<dbReference type="InterPro" id="IPR017440">
    <property type="entry name" value="Cit_synth/succinyl-CoA_lig_AS"/>
</dbReference>
<dbReference type="InterPro" id="IPR036291">
    <property type="entry name" value="NAD(P)-bd_dom_sf"/>
</dbReference>
<evidence type="ECO:0000259" key="8">
    <source>
        <dbReference type="SMART" id="SM00881"/>
    </source>
</evidence>
<keyword evidence="1 4" id="KW-0816">Tricarboxylic acid cycle</keyword>
<dbReference type="EC" id="6.2.1.5" evidence="4"/>
<organism evidence="9">
    <name type="scientific">Fervidicoccus fontis</name>
    <dbReference type="NCBI Taxonomy" id="683846"/>
    <lineage>
        <taxon>Archaea</taxon>
        <taxon>Thermoproteota</taxon>
        <taxon>Thermoprotei</taxon>
        <taxon>Fervidicoccales</taxon>
        <taxon>Fervidicoccaceae</taxon>
        <taxon>Fervidicoccus</taxon>
    </lineage>
</organism>
<name>A0A7J3ZJF8_9CREN</name>
<keyword evidence="3 4" id="KW-0547">Nucleotide-binding</keyword>
<feature type="binding site" evidence="4">
    <location>
        <position position="162"/>
    </location>
    <ligand>
        <name>substrate</name>
        <note>ligand shared with subunit beta</note>
    </ligand>
</feature>
<comment type="subunit">
    <text evidence="4 7">Heterotetramer of two alpha and two beta subunits.</text>
</comment>
<dbReference type="FunFam" id="3.40.50.720:FF:000205">
    <property type="entry name" value="Succinate--CoA ligase [ADP-forming] subunit alpha"/>
    <property type="match status" value="1"/>
</dbReference>
<dbReference type="InterPro" id="IPR033847">
    <property type="entry name" value="Citrt_syn/SCS-alpha_CS"/>
</dbReference>
<dbReference type="FunFam" id="3.40.50.261:FF:000006">
    <property type="entry name" value="Succinate--CoA ligase [ADP-forming] subunit alpha"/>
    <property type="match status" value="1"/>
</dbReference>
<gene>
    <name evidence="4 9" type="primary">sucD</name>
    <name evidence="9" type="ORF">ENM78_02055</name>
</gene>
<dbReference type="HAMAP" id="MF_01988">
    <property type="entry name" value="Succ_CoA_alpha"/>
    <property type="match status" value="1"/>
</dbReference>
<dbReference type="Pfam" id="PF00549">
    <property type="entry name" value="Ligase_CoA"/>
    <property type="match status" value="1"/>
</dbReference>
<dbReference type="NCBIfam" id="NF004230">
    <property type="entry name" value="PRK05678.1"/>
    <property type="match status" value="1"/>
</dbReference>
<evidence type="ECO:0000256" key="7">
    <source>
        <dbReference type="RuleBase" id="RU000699"/>
    </source>
</evidence>
<proteinExistence type="inferred from homology"/>
<comment type="pathway">
    <text evidence="4 7">Carbohydrate metabolism; tricarboxylic acid cycle; succinate from succinyl-CoA (ligase route): step 1/1.</text>
</comment>
<dbReference type="PROSITE" id="PS01216">
    <property type="entry name" value="SUCCINYL_COA_LIG_1"/>
    <property type="match status" value="1"/>
</dbReference>
<comment type="catalytic activity">
    <reaction evidence="4 7">
        <text>succinate + ATP + CoA = succinyl-CoA + ADP + phosphate</text>
        <dbReference type="Rhea" id="RHEA:17661"/>
        <dbReference type="ChEBI" id="CHEBI:30031"/>
        <dbReference type="ChEBI" id="CHEBI:30616"/>
        <dbReference type="ChEBI" id="CHEBI:43474"/>
        <dbReference type="ChEBI" id="CHEBI:57287"/>
        <dbReference type="ChEBI" id="CHEBI:57292"/>
        <dbReference type="ChEBI" id="CHEBI:456216"/>
        <dbReference type="EC" id="6.2.1.5"/>
    </reaction>
</comment>
<dbReference type="PANTHER" id="PTHR11117">
    <property type="entry name" value="SUCCINYL-COA LIGASE SUBUNIT ALPHA"/>
    <property type="match status" value="1"/>
</dbReference>
<feature type="active site" description="Tele-phosphohistidine intermediate" evidence="4 5">
    <location>
        <position position="250"/>
    </location>
</feature>
<dbReference type="SUPFAM" id="SSF52210">
    <property type="entry name" value="Succinyl-CoA synthetase domains"/>
    <property type="match status" value="1"/>
</dbReference>
<reference evidence="9" key="1">
    <citation type="journal article" date="2020" name="mSystems">
        <title>Genome- and Community-Level Interaction Insights into Carbon Utilization and Element Cycling Functions of Hydrothermarchaeota in Hydrothermal Sediment.</title>
        <authorList>
            <person name="Zhou Z."/>
            <person name="Liu Y."/>
            <person name="Xu W."/>
            <person name="Pan J."/>
            <person name="Luo Z.H."/>
            <person name="Li M."/>
        </authorList>
    </citation>
    <scope>NUCLEOTIDE SEQUENCE [LARGE SCALE GENOMIC DNA]</scope>
    <source>
        <strain evidence="9">SpSt-1116</strain>
    </source>
</reference>
<evidence type="ECO:0000256" key="3">
    <source>
        <dbReference type="ARBA" id="ARBA00022741"/>
    </source>
</evidence>
<dbReference type="GO" id="GO:0004775">
    <property type="term" value="F:succinate-CoA ligase (ADP-forming) activity"/>
    <property type="evidence" value="ECO:0007669"/>
    <property type="project" value="UniProtKB-UniRule"/>
</dbReference>
<dbReference type="PANTHER" id="PTHR11117:SF2">
    <property type="entry name" value="SUCCINATE--COA LIGASE [ADP_GDP-FORMING] SUBUNIT ALPHA, MITOCHONDRIAL"/>
    <property type="match status" value="1"/>
</dbReference>
<evidence type="ECO:0000256" key="1">
    <source>
        <dbReference type="ARBA" id="ARBA00022532"/>
    </source>
</evidence>
<dbReference type="EMBL" id="DRZC01000028">
    <property type="protein sequence ID" value="HHQ80235.1"/>
    <property type="molecule type" value="Genomic_DNA"/>
</dbReference>
<dbReference type="InterPro" id="IPR005810">
    <property type="entry name" value="CoA_lig_alpha"/>
</dbReference>
<dbReference type="PIRSF" id="PIRSF001553">
    <property type="entry name" value="SucCS_alpha"/>
    <property type="match status" value="1"/>
</dbReference>
<dbReference type="PROSITE" id="PS00399">
    <property type="entry name" value="SUCCINYL_COA_LIG_2"/>
    <property type="match status" value="1"/>
</dbReference>
<dbReference type="NCBIfam" id="TIGR01019">
    <property type="entry name" value="sucCoAalpha"/>
    <property type="match status" value="1"/>
</dbReference>
<dbReference type="SUPFAM" id="SSF51735">
    <property type="entry name" value="NAD(P)-binding Rossmann-fold domains"/>
    <property type="match status" value="1"/>
</dbReference>
<feature type="domain" description="CoA-binding" evidence="8">
    <location>
        <begin position="4"/>
        <end position="100"/>
    </location>
</feature>
<dbReference type="SMART" id="SM00881">
    <property type="entry name" value="CoA_binding"/>
    <property type="match status" value="1"/>
</dbReference>
<evidence type="ECO:0000313" key="9">
    <source>
        <dbReference type="EMBL" id="HHQ80235.1"/>
    </source>
</evidence>
<dbReference type="GO" id="GO:0004776">
    <property type="term" value="F:succinate-CoA ligase (GDP-forming) activity"/>
    <property type="evidence" value="ECO:0007669"/>
    <property type="project" value="TreeGrafter"/>
</dbReference>
<comment type="catalytic activity">
    <reaction evidence="4">
        <text>GTP + succinate + CoA = succinyl-CoA + GDP + phosphate</text>
        <dbReference type="Rhea" id="RHEA:22120"/>
        <dbReference type="ChEBI" id="CHEBI:30031"/>
        <dbReference type="ChEBI" id="CHEBI:37565"/>
        <dbReference type="ChEBI" id="CHEBI:43474"/>
        <dbReference type="ChEBI" id="CHEBI:57287"/>
        <dbReference type="ChEBI" id="CHEBI:57292"/>
        <dbReference type="ChEBI" id="CHEBI:58189"/>
    </reaction>
</comment>
<sequence length="296" mass="30719">MAIIVDENTKVLVQGITGSQGSFHTKRMLEYGTKIVAGVRPGKGGTEVHGVPVYDTVESAIRSTGANASVIFVPAPHAADAFMEAVDAGIEVVVVITEGIPAHDGLKMYHKAKSAGVKLIGPNTPGILSVERTHLGIMPTSVFSKRGIGRVGIVSRSGTLTYQVGQYLTKLGVGQSTVIGIGGDKIVGLGFVDVLKMFEEDEETDAIVLIGEIGGTQEEEAAEYIASHATKPVIAYIAGITAPPGKRMGHAGAIIEGGRGTAKSKIEALERAGALVGRTPLETAQLARKALSEGSR</sequence>
<dbReference type="InterPro" id="IPR005811">
    <property type="entry name" value="SUCC_ACL_C"/>
</dbReference>
<feature type="binding site" evidence="4">
    <location>
        <position position="43"/>
    </location>
    <ligand>
        <name>CoA</name>
        <dbReference type="ChEBI" id="CHEBI:57287"/>
    </ligand>
</feature>
<dbReference type="AlphaFoldDB" id="A0A7J3ZJF8"/>
<accession>A0A7J3ZJF8</accession>
<dbReference type="InterPro" id="IPR003781">
    <property type="entry name" value="CoA-bd"/>
</dbReference>
<evidence type="ECO:0000256" key="5">
    <source>
        <dbReference type="PIRSR" id="PIRSR001553-1"/>
    </source>
</evidence>
<dbReference type="GO" id="GO:0009361">
    <property type="term" value="C:succinate-CoA ligase complex (ADP-forming)"/>
    <property type="evidence" value="ECO:0007669"/>
    <property type="project" value="TreeGrafter"/>
</dbReference>
<dbReference type="Gene3D" id="3.40.50.720">
    <property type="entry name" value="NAD(P)-binding Rossmann-like Domain"/>
    <property type="match status" value="1"/>
</dbReference>
<dbReference type="Pfam" id="PF02629">
    <property type="entry name" value="CoA_binding"/>
    <property type="match status" value="1"/>
</dbReference>
<protein>
    <recommendedName>
        <fullName evidence="4">Succinate--CoA ligase [ADP-forming] subunit alpha</fullName>
        <ecNumber evidence="4">6.2.1.5</ecNumber>
    </recommendedName>
    <alternativeName>
        <fullName evidence="4">Succinyl-CoA synthetase subunit alpha</fullName>
        <shortName evidence="4">SCS-alpha</shortName>
    </alternativeName>
</protein>
<comment type="similarity">
    <text evidence="4 6">Belongs to the succinate/malate CoA ligase alpha subunit family.</text>
</comment>
<feature type="binding site" evidence="4">
    <location>
        <begin position="17"/>
        <end position="20"/>
    </location>
    <ligand>
        <name>CoA</name>
        <dbReference type="ChEBI" id="CHEBI:57287"/>
    </ligand>
</feature>
<dbReference type="GO" id="GO:0000166">
    <property type="term" value="F:nucleotide binding"/>
    <property type="evidence" value="ECO:0007669"/>
    <property type="project" value="UniProtKB-KW"/>
</dbReference>
<dbReference type="PRINTS" id="PR01798">
    <property type="entry name" value="SCOASYNTHASE"/>
</dbReference>
<keyword evidence="2 4" id="KW-0436">Ligase</keyword>
<dbReference type="Gene3D" id="3.40.50.261">
    <property type="entry name" value="Succinyl-CoA synthetase domains"/>
    <property type="match status" value="1"/>
</dbReference>
<dbReference type="UniPathway" id="UPA00223">
    <property type="reaction ID" value="UER00999"/>
</dbReference>